<evidence type="ECO:0000313" key="1">
    <source>
        <dbReference type="EMBL" id="OQP49876.1"/>
    </source>
</evidence>
<protein>
    <submittedName>
        <fullName evidence="1">Uncharacterized protein</fullName>
    </submittedName>
</protein>
<keyword evidence="2" id="KW-1185">Reference proteome</keyword>
<proteinExistence type="predicted"/>
<dbReference type="RefSeq" id="WP_041346864.1">
    <property type="nucleotide sequence ID" value="NZ_LWBO01000009.1"/>
</dbReference>
<accession>A0ABX3NZ00</accession>
<gene>
    <name evidence="1" type="ORF">A4D02_27760</name>
</gene>
<evidence type="ECO:0000313" key="2">
    <source>
        <dbReference type="Proteomes" id="UP000192277"/>
    </source>
</evidence>
<name>A0ABX3NZ00_9BACT</name>
<organism evidence="1 2">
    <name type="scientific">Niastella koreensis</name>
    <dbReference type="NCBI Taxonomy" id="354356"/>
    <lineage>
        <taxon>Bacteria</taxon>
        <taxon>Pseudomonadati</taxon>
        <taxon>Bacteroidota</taxon>
        <taxon>Chitinophagia</taxon>
        <taxon>Chitinophagales</taxon>
        <taxon>Chitinophagaceae</taxon>
        <taxon>Niastella</taxon>
    </lineage>
</organism>
<sequence length="65" mass="6993">MRICPVSLDLGAGTTGQTVQSSLAVADSLWLGSVLLRHVVFLLLPDDMLFLNRSAIASRVLLANR</sequence>
<dbReference type="EMBL" id="LWBO01000009">
    <property type="protein sequence ID" value="OQP49876.1"/>
    <property type="molecule type" value="Genomic_DNA"/>
</dbReference>
<reference evidence="1 2" key="1">
    <citation type="submission" date="2016-04" db="EMBL/GenBank/DDBJ databases">
        <authorList>
            <person name="Chen L."/>
            <person name="Zhuang W."/>
            <person name="Wang G."/>
        </authorList>
    </citation>
    <scope>NUCLEOTIDE SEQUENCE [LARGE SCALE GENOMIC DNA]</scope>
    <source>
        <strain evidence="2">GR20</strain>
    </source>
</reference>
<comment type="caution">
    <text evidence="1">The sequence shown here is derived from an EMBL/GenBank/DDBJ whole genome shotgun (WGS) entry which is preliminary data.</text>
</comment>
<dbReference type="Proteomes" id="UP000192277">
    <property type="component" value="Unassembled WGS sequence"/>
</dbReference>